<feature type="domain" description="DDE-1" evidence="2">
    <location>
        <begin position="248"/>
        <end position="381"/>
    </location>
</feature>
<dbReference type="Proteomes" id="UP000429607">
    <property type="component" value="Unassembled WGS sequence"/>
</dbReference>
<feature type="compositionally biased region" description="Basic and acidic residues" evidence="1">
    <location>
        <begin position="580"/>
        <end position="592"/>
    </location>
</feature>
<comment type="caution">
    <text evidence="3">The sequence shown here is derived from an EMBL/GenBank/DDBJ whole genome shotgun (WGS) entry which is preliminary data.</text>
</comment>
<name>A0A6A3K2W5_9STRA</name>
<dbReference type="EMBL" id="QXFV01001787">
    <property type="protein sequence ID" value="KAE8998363.1"/>
    <property type="molecule type" value="Genomic_DNA"/>
</dbReference>
<feature type="region of interest" description="Disordered" evidence="1">
    <location>
        <begin position="580"/>
        <end position="610"/>
    </location>
</feature>
<proteinExistence type="predicted"/>
<reference evidence="3 4" key="1">
    <citation type="submission" date="2018-09" db="EMBL/GenBank/DDBJ databases">
        <title>Genomic investigation of the strawberry pathogen Phytophthora fragariae indicates pathogenicity is determined by transcriptional variation in three key races.</title>
        <authorList>
            <person name="Adams T.M."/>
            <person name="Armitage A.D."/>
            <person name="Sobczyk M.K."/>
            <person name="Bates H.J."/>
            <person name="Dunwell J.M."/>
            <person name="Nellist C.F."/>
            <person name="Harrison R.J."/>
        </authorList>
    </citation>
    <scope>NUCLEOTIDE SEQUENCE [LARGE SCALE GENOMIC DNA]</scope>
    <source>
        <strain evidence="3 4">SCRP249</strain>
    </source>
</reference>
<dbReference type="InterPro" id="IPR004875">
    <property type="entry name" value="DDE_SF_endonuclease_dom"/>
</dbReference>
<evidence type="ECO:0000313" key="4">
    <source>
        <dbReference type="Proteomes" id="UP000429607"/>
    </source>
</evidence>
<sequence>MTGWFGWLCWRYDPRLKEVRLANFGAILLSPAHFQILARHPSPPSKHHQMEEQAAKYACGLQLVSSGMSVRKAAKKIGVPTENLRVRVKGEVPVACRRGPMLTYLSPGADQGLLEVIEHRAARGFCVGISELRFLIRHAAIVSAKRPVTPTFPDRSFVQRWSKRHSENISLRKARILDGCRAEASTSEAVHYYYENLVAALDELKLHDRPSQIWNCDETGVCAQGRCQQRVFAPKGMAANVQRSSDRENVTIMGCINAAGGHIPPMYIFAGHRRKVEWMEVAPDGAVCAVTETSNINGSLFMDWLKWFVRKLPAARPQLLILDGHFAHVNYDAVLWAKRHEVHLFALPAHTSHFLQPLDVGIYQPFKSLYEQELEQYPLREGMLPTRDDIAALTKTGIYPPNLSKMLDGLIGNAPPTNEKSLRHHDVVIPHVELLDISKRQRRMLDRQGLNIDALNVVNIAVRNSVTPSTKKRSRGTYVDGKFSGGVLLTHEEMLDALHRKKKAKLDKEQAKMERALAKERAKVEKSLQAMAKQRVKEELAQERVRIKERQAQAKEQAKKQRALDRERLKVERSLQAMRLKEERKRAKEQRKCQNAREQQSPSIVASVIV</sequence>
<dbReference type="PANTHER" id="PTHR19303">
    <property type="entry name" value="TRANSPOSON"/>
    <property type="match status" value="1"/>
</dbReference>
<dbReference type="GO" id="GO:0005634">
    <property type="term" value="C:nucleus"/>
    <property type="evidence" value="ECO:0007669"/>
    <property type="project" value="TreeGrafter"/>
</dbReference>
<dbReference type="Pfam" id="PF03184">
    <property type="entry name" value="DDE_1"/>
    <property type="match status" value="1"/>
</dbReference>
<accession>A0A6A3K2W5</accession>
<dbReference type="InterPro" id="IPR036397">
    <property type="entry name" value="RNaseH_sf"/>
</dbReference>
<dbReference type="AlphaFoldDB" id="A0A6A3K2W5"/>
<dbReference type="InterPro" id="IPR050863">
    <property type="entry name" value="CenT-Element_Derived"/>
</dbReference>
<gene>
    <name evidence="3" type="ORF">PR001_g19346</name>
</gene>
<dbReference type="PANTHER" id="PTHR19303:SF74">
    <property type="entry name" value="POGO TRANSPOSABLE ELEMENT WITH KRAB DOMAIN"/>
    <property type="match status" value="1"/>
</dbReference>
<dbReference type="GO" id="GO:0003677">
    <property type="term" value="F:DNA binding"/>
    <property type="evidence" value="ECO:0007669"/>
    <property type="project" value="TreeGrafter"/>
</dbReference>
<evidence type="ECO:0000256" key="1">
    <source>
        <dbReference type="SAM" id="MobiDB-lite"/>
    </source>
</evidence>
<organism evidence="3 4">
    <name type="scientific">Phytophthora rubi</name>
    <dbReference type="NCBI Taxonomy" id="129364"/>
    <lineage>
        <taxon>Eukaryota</taxon>
        <taxon>Sar</taxon>
        <taxon>Stramenopiles</taxon>
        <taxon>Oomycota</taxon>
        <taxon>Peronosporomycetes</taxon>
        <taxon>Peronosporales</taxon>
        <taxon>Peronosporaceae</taxon>
        <taxon>Phytophthora</taxon>
    </lineage>
</organism>
<evidence type="ECO:0000313" key="3">
    <source>
        <dbReference type="EMBL" id="KAE8998363.1"/>
    </source>
</evidence>
<dbReference type="Gene3D" id="3.30.420.10">
    <property type="entry name" value="Ribonuclease H-like superfamily/Ribonuclease H"/>
    <property type="match status" value="1"/>
</dbReference>
<protein>
    <recommendedName>
        <fullName evidence="2">DDE-1 domain-containing protein</fullName>
    </recommendedName>
</protein>
<evidence type="ECO:0000259" key="2">
    <source>
        <dbReference type="Pfam" id="PF03184"/>
    </source>
</evidence>